<dbReference type="AlphaFoldDB" id="A0A820LXW5"/>
<sequence length="32" mass="3673">MSLLHELFSHLDDSDIDDVLIGLATTIEEHHR</sequence>
<comment type="caution">
    <text evidence="1">The sequence shown here is derived from an EMBL/GenBank/DDBJ whole genome shotgun (WGS) entry which is preliminary data.</text>
</comment>
<proteinExistence type="predicted"/>
<dbReference type="Proteomes" id="UP000663874">
    <property type="component" value="Unassembled WGS sequence"/>
</dbReference>
<name>A0A820LXW5_9BILA</name>
<evidence type="ECO:0000313" key="2">
    <source>
        <dbReference type="Proteomes" id="UP000663874"/>
    </source>
</evidence>
<reference evidence="1" key="1">
    <citation type="submission" date="2021-02" db="EMBL/GenBank/DDBJ databases">
        <authorList>
            <person name="Nowell W R."/>
        </authorList>
    </citation>
    <scope>NUCLEOTIDE SEQUENCE</scope>
</reference>
<organism evidence="1 2">
    <name type="scientific">Rotaria sordida</name>
    <dbReference type="NCBI Taxonomy" id="392033"/>
    <lineage>
        <taxon>Eukaryota</taxon>
        <taxon>Metazoa</taxon>
        <taxon>Spiralia</taxon>
        <taxon>Gnathifera</taxon>
        <taxon>Rotifera</taxon>
        <taxon>Eurotatoria</taxon>
        <taxon>Bdelloidea</taxon>
        <taxon>Philodinida</taxon>
        <taxon>Philodinidae</taxon>
        <taxon>Rotaria</taxon>
    </lineage>
</organism>
<gene>
    <name evidence="1" type="ORF">FNK824_LOCUS42789</name>
</gene>
<accession>A0A820LXW5</accession>
<feature type="non-terminal residue" evidence="1">
    <location>
        <position position="1"/>
    </location>
</feature>
<evidence type="ECO:0000313" key="1">
    <source>
        <dbReference type="EMBL" id="CAF4364758.1"/>
    </source>
</evidence>
<dbReference type="EMBL" id="CAJOBE010053545">
    <property type="protein sequence ID" value="CAF4364758.1"/>
    <property type="molecule type" value="Genomic_DNA"/>
</dbReference>
<protein>
    <submittedName>
        <fullName evidence="1">Uncharacterized protein</fullName>
    </submittedName>
</protein>